<accession>A0A0K1RA73</accession>
<dbReference type="AlphaFoldDB" id="A0A0K1RA73"/>
<dbReference type="NCBIfam" id="TIGR01826">
    <property type="entry name" value="CofD_related"/>
    <property type="match status" value="1"/>
</dbReference>
<reference evidence="2 3" key="1">
    <citation type="submission" date="2015-08" db="EMBL/GenBank/DDBJ databases">
        <authorList>
            <person name="Babu N.S."/>
            <person name="Beckwith C.J."/>
            <person name="Beseler K.G."/>
            <person name="Brison A."/>
            <person name="Carone J.V."/>
            <person name="Caskin T.P."/>
            <person name="Diamond M."/>
            <person name="Durham M.E."/>
            <person name="Foxe J.M."/>
            <person name="Go M."/>
            <person name="Henderson B.A."/>
            <person name="Jones I.B."/>
            <person name="McGettigan J.A."/>
            <person name="Micheletti S.J."/>
            <person name="Nasrallah M.E."/>
            <person name="Ortiz D."/>
            <person name="Piller C.R."/>
            <person name="Privatt S.R."/>
            <person name="Schneider S.L."/>
            <person name="Sharp S."/>
            <person name="Smith T.C."/>
            <person name="Stanton J.D."/>
            <person name="Ullery H.E."/>
            <person name="Wilson R.J."/>
            <person name="Serrano M.G."/>
            <person name="Buck G."/>
            <person name="Lee V."/>
            <person name="Wang Y."/>
            <person name="Carvalho R."/>
            <person name="Voegtly L."/>
            <person name="Shi R."/>
            <person name="Duckworth R."/>
            <person name="Johnson A."/>
            <person name="Loviza R."/>
            <person name="Walstead R."/>
            <person name="Shah Z."/>
            <person name="Kiflezghi M."/>
            <person name="Wade K."/>
            <person name="Ball S.L."/>
            <person name="Bradley K.W."/>
            <person name="Asai D.J."/>
            <person name="Bowman C.A."/>
            <person name="Russell D.A."/>
            <person name="Pope W.H."/>
            <person name="Jacobs-Sera D."/>
            <person name="Hendrix R.W."/>
            <person name="Hatfull G.F."/>
        </authorList>
    </citation>
    <scope>NUCLEOTIDE SEQUENCE [LARGE SCALE GENOMIC DNA]</scope>
    <source>
        <strain evidence="2 3">PUDD_83A45</strain>
    </source>
</reference>
<name>A0A0K1RA73_9CORY</name>
<keyword evidence="3" id="KW-1185">Reference proteome</keyword>
<dbReference type="Proteomes" id="UP000060016">
    <property type="component" value="Chromosome"/>
</dbReference>
<protein>
    <recommendedName>
        <fullName evidence="1">Putative gluconeogenesis factor</fullName>
    </recommendedName>
</protein>
<sequence>MTNTDAQSPVFTCLGGGHGLYQTLRAARCAGASFINAVVTVADDGGSSGRLRREMSIVPPGDLRMALAALTEDSDGGALWREALQHRFGGHGAMAGHAVGNLILAGLAEKFGSMQQALDVVAEWTGSVGRVIPVCPIPLEIEADVAGLDDDPRVLRSVRGQVAVATTPGAVRRVRVLPDHPAASPEAVQAIKDADVVTIGPGSWFSSVIPHLLVPEIVEALNTTEATVAVVLNLSPEAGETHGFSAERHLHVFAQHAPNLHVDYFLADSSISMSEGEREYLRRAAAKVDAEVRFCDMRELDSNGALSHRHDPQKLATALLKLTEAR</sequence>
<dbReference type="GO" id="GO:0008360">
    <property type="term" value="P:regulation of cell shape"/>
    <property type="evidence" value="ECO:0007669"/>
    <property type="project" value="UniProtKB-UniRule"/>
</dbReference>
<comment type="subcellular location">
    <subcellularLocation>
        <location evidence="1">Cytoplasm</location>
    </subcellularLocation>
</comment>
<dbReference type="PANTHER" id="PTHR30135:SF3">
    <property type="entry name" value="GLUCONEOGENESIS FACTOR-RELATED"/>
    <property type="match status" value="1"/>
</dbReference>
<dbReference type="RefSeq" id="WP_052204175.1">
    <property type="nucleotide sequence ID" value="NZ_BAAAGW010000006.1"/>
</dbReference>
<gene>
    <name evidence="2" type="ORF">AK829_03135</name>
</gene>
<dbReference type="InterPro" id="IPR038136">
    <property type="entry name" value="CofD-like_dom_sf"/>
</dbReference>
<dbReference type="GO" id="GO:0005737">
    <property type="term" value="C:cytoplasm"/>
    <property type="evidence" value="ECO:0007669"/>
    <property type="project" value="UniProtKB-SubCell"/>
</dbReference>
<keyword evidence="1" id="KW-0963">Cytoplasm</keyword>
<dbReference type="PATRIC" id="fig|156976.3.peg.618"/>
<dbReference type="PANTHER" id="PTHR30135">
    <property type="entry name" value="UNCHARACTERIZED PROTEIN YVCK-RELATED"/>
    <property type="match status" value="1"/>
</dbReference>
<dbReference type="EMBL" id="CP012342">
    <property type="protein sequence ID" value="AKV58327.1"/>
    <property type="molecule type" value="Genomic_DNA"/>
</dbReference>
<dbReference type="CDD" id="cd07187">
    <property type="entry name" value="YvcK_like"/>
    <property type="match status" value="1"/>
</dbReference>
<dbReference type="GO" id="GO:0043743">
    <property type="term" value="F:LPPG:FO 2-phospho-L-lactate transferase activity"/>
    <property type="evidence" value="ECO:0007669"/>
    <property type="project" value="InterPro"/>
</dbReference>
<dbReference type="Pfam" id="PF01933">
    <property type="entry name" value="CofD"/>
    <property type="match status" value="1"/>
</dbReference>
<evidence type="ECO:0000256" key="1">
    <source>
        <dbReference type="HAMAP-Rule" id="MF_00973"/>
    </source>
</evidence>
<organism evidence="2 3">
    <name type="scientific">Corynebacterium riegelii</name>
    <dbReference type="NCBI Taxonomy" id="156976"/>
    <lineage>
        <taxon>Bacteria</taxon>
        <taxon>Bacillati</taxon>
        <taxon>Actinomycetota</taxon>
        <taxon>Actinomycetes</taxon>
        <taxon>Mycobacteriales</taxon>
        <taxon>Corynebacteriaceae</taxon>
        <taxon>Corynebacterium</taxon>
    </lineage>
</organism>
<dbReference type="SUPFAM" id="SSF142338">
    <property type="entry name" value="CofD-like"/>
    <property type="match status" value="1"/>
</dbReference>
<comment type="function">
    <text evidence="1">Required for morphogenesis under gluconeogenic growth conditions.</text>
</comment>
<dbReference type="HAMAP" id="MF_00973">
    <property type="entry name" value="Gluconeogen_factor"/>
    <property type="match status" value="1"/>
</dbReference>
<dbReference type="STRING" id="156976.AK829_03135"/>
<dbReference type="Gene3D" id="3.40.50.10680">
    <property type="entry name" value="CofD-like domains"/>
    <property type="match status" value="1"/>
</dbReference>
<dbReference type="InterPro" id="IPR002882">
    <property type="entry name" value="CofD"/>
</dbReference>
<dbReference type="InterPro" id="IPR010119">
    <property type="entry name" value="Gluconeogen_factor"/>
</dbReference>
<comment type="similarity">
    <text evidence="1">Belongs to the gluconeogenesis factor family.</text>
</comment>
<proteinExistence type="inferred from homology"/>
<dbReference type="KEGG" id="crie:AK829_03135"/>
<evidence type="ECO:0000313" key="3">
    <source>
        <dbReference type="Proteomes" id="UP000060016"/>
    </source>
</evidence>
<evidence type="ECO:0000313" key="2">
    <source>
        <dbReference type="EMBL" id="AKV58327.1"/>
    </source>
</evidence>